<keyword evidence="1" id="KW-0732">Signal</keyword>
<organism evidence="2 3">
    <name type="scientific">Agaribacter flavus</name>
    <dbReference type="NCBI Taxonomy" id="1902781"/>
    <lineage>
        <taxon>Bacteria</taxon>
        <taxon>Pseudomonadati</taxon>
        <taxon>Pseudomonadota</taxon>
        <taxon>Gammaproteobacteria</taxon>
        <taxon>Alteromonadales</taxon>
        <taxon>Alteromonadaceae</taxon>
        <taxon>Agaribacter</taxon>
    </lineage>
</organism>
<protein>
    <recommendedName>
        <fullName evidence="4">Lipoprotein</fullName>
    </recommendedName>
</protein>
<keyword evidence="3" id="KW-1185">Reference proteome</keyword>
<reference evidence="3" key="1">
    <citation type="journal article" date="2019" name="Int. J. Syst. Evol. Microbiol.">
        <title>The Global Catalogue of Microorganisms (GCM) 10K type strain sequencing project: providing services to taxonomists for standard genome sequencing and annotation.</title>
        <authorList>
            <consortium name="The Broad Institute Genomics Platform"/>
            <consortium name="The Broad Institute Genome Sequencing Center for Infectious Disease"/>
            <person name="Wu L."/>
            <person name="Ma J."/>
        </authorList>
    </citation>
    <scope>NUCLEOTIDE SEQUENCE [LARGE SCALE GENOMIC DNA]</scope>
    <source>
        <strain evidence="3">KCTC 52473</strain>
    </source>
</reference>
<sequence length="441" mass="49133">MTSAHFTFLILGIATLLLSACQSTTSRHSNTPLLVGPSEPISNTTAPSKYKKLQNAEIFLDVAVPTFSPGFPLLKNSTEIDYEELDDSGIWPQLRRTEAKLFAVETKNALEETKAFGAVRVVPNANTTADIFVLGKILNSDSEQVGMQLTVVDSTGEVLGIKSFEHEVSESYFRDQRNKDKNPYQPLFDKGRDYVLELLSKLDTETKQKIKETALLRYARYYSPEAYGSYLSTEIKKKQGQRYYKFELTGLPAEDDAMLARIEDLRAQELLFVDRLQDQYDTFYAETSDAYEQWQRETLPEIAARREAIRNRNIKAGVGVGLAILAGILASESSKDSRDADRTGSGTERAKAGAKGAGAVIAGLGSIYAVNDAFQSNSELKVQNAIIEEKGQAVDLSVSSTEMKFEDQVIELQGTATEQYLQWKQHLRKIYELEATPDVQL</sequence>
<evidence type="ECO:0000313" key="3">
    <source>
        <dbReference type="Proteomes" id="UP001595478"/>
    </source>
</evidence>
<evidence type="ECO:0000313" key="2">
    <source>
        <dbReference type="EMBL" id="MFC3122908.1"/>
    </source>
</evidence>
<accession>A0ABV7FTA1</accession>
<feature type="chain" id="PRO_5046162682" description="Lipoprotein" evidence="1">
    <location>
        <begin position="20"/>
        <end position="441"/>
    </location>
</feature>
<dbReference type="RefSeq" id="WP_376921035.1">
    <property type="nucleotide sequence ID" value="NZ_JBHRSW010000039.1"/>
</dbReference>
<dbReference type="Proteomes" id="UP001595478">
    <property type="component" value="Unassembled WGS sequence"/>
</dbReference>
<evidence type="ECO:0000256" key="1">
    <source>
        <dbReference type="SAM" id="SignalP"/>
    </source>
</evidence>
<gene>
    <name evidence="2" type="ORF">ACFOHL_14885</name>
</gene>
<evidence type="ECO:0008006" key="4">
    <source>
        <dbReference type="Google" id="ProtNLM"/>
    </source>
</evidence>
<feature type="signal peptide" evidence="1">
    <location>
        <begin position="1"/>
        <end position="19"/>
    </location>
</feature>
<comment type="caution">
    <text evidence="2">The sequence shown here is derived from an EMBL/GenBank/DDBJ whole genome shotgun (WGS) entry which is preliminary data.</text>
</comment>
<proteinExistence type="predicted"/>
<dbReference type="EMBL" id="JBHRSW010000039">
    <property type="protein sequence ID" value="MFC3122908.1"/>
    <property type="molecule type" value="Genomic_DNA"/>
</dbReference>
<name>A0ABV7FTA1_9ALTE</name>